<keyword evidence="1" id="KW-0472">Membrane</keyword>
<evidence type="ECO:0000313" key="3">
    <source>
        <dbReference type="Proteomes" id="UP000193355"/>
    </source>
</evidence>
<organism evidence="2 3">
    <name type="scientific">Dethiosulfovibrio salsuginis</name>
    <dbReference type="NCBI Taxonomy" id="561720"/>
    <lineage>
        <taxon>Bacteria</taxon>
        <taxon>Thermotogati</taxon>
        <taxon>Synergistota</taxon>
        <taxon>Synergistia</taxon>
        <taxon>Synergistales</taxon>
        <taxon>Dethiosulfovibrionaceae</taxon>
        <taxon>Dethiosulfovibrio</taxon>
    </lineage>
</organism>
<evidence type="ECO:0000313" key="2">
    <source>
        <dbReference type="EMBL" id="SMG36754.1"/>
    </source>
</evidence>
<dbReference type="Gene3D" id="3.30.70.1320">
    <property type="entry name" value="Multidrug efflux transporter AcrB pore domain like"/>
    <property type="match status" value="1"/>
</dbReference>
<feature type="transmembrane region" description="Helical" evidence="1">
    <location>
        <begin position="336"/>
        <end position="354"/>
    </location>
</feature>
<feature type="transmembrane region" description="Helical" evidence="1">
    <location>
        <begin position="361"/>
        <end position="382"/>
    </location>
</feature>
<gene>
    <name evidence="2" type="ORF">SAMN06275492_12213</name>
</gene>
<dbReference type="SUPFAM" id="SSF82866">
    <property type="entry name" value="Multidrug efflux transporter AcrB transmembrane domain"/>
    <property type="match status" value="2"/>
</dbReference>
<feature type="transmembrane region" description="Helical" evidence="1">
    <location>
        <begin position="521"/>
        <end position="540"/>
    </location>
</feature>
<feature type="transmembrane region" description="Helical" evidence="1">
    <location>
        <begin position="434"/>
        <end position="452"/>
    </location>
</feature>
<dbReference type="Gene3D" id="3.30.2090.10">
    <property type="entry name" value="Multidrug efflux transporter AcrB TolC docking domain, DN and DC subdomains"/>
    <property type="match status" value="2"/>
</dbReference>
<dbReference type="Pfam" id="PF00873">
    <property type="entry name" value="ACR_tran"/>
    <property type="match status" value="1"/>
</dbReference>
<dbReference type="AlphaFoldDB" id="A0A1X7K6T7"/>
<dbReference type="SUPFAM" id="SSF82714">
    <property type="entry name" value="Multidrug efflux transporter AcrB TolC docking domain, DN and DC subdomains"/>
    <property type="match status" value="2"/>
</dbReference>
<dbReference type="EMBL" id="FXBB01000022">
    <property type="protein sequence ID" value="SMG36754.1"/>
    <property type="molecule type" value="Genomic_DNA"/>
</dbReference>
<dbReference type="PANTHER" id="PTHR32063">
    <property type="match status" value="1"/>
</dbReference>
<protein>
    <submittedName>
        <fullName evidence="2">Multidrug efflux pump subunit AcrB</fullName>
    </submittedName>
</protein>
<dbReference type="GO" id="GO:0042910">
    <property type="term" value="F:xenobiotic transmembrane transporter activity"/>
    <property type="evidence" value="ECO:0007669"/>
    <property type="project" value="TreeGrafter"/>
</dbReference>
<accession>A0A1X7K6T7</accession>
<dbReference type="InterPro" id="IPR027463">
    <property type="entry name" value="AcrB_DN_DC_subdom"/>
</dbReference>
<feature type="transmembrane region" description="Helical" evidence="1">
    <location>
        <begin position="464"/>
        <end position="491"/>
    </location>
</feature>
<dbReference type="SUPFAM" id="SSF82693">
    <property type="entry name" value="Multidrug efflux transporter AcrB pore domain, PN1, PN2, PC1 and PC2 subdomains"/>
    <property type="match status" value="3"/>
</dbReference>
<dbReference type="STRING" id="561720.SAMN06275492_12213"/>
<sequence>MNIGRWAMERKSFTLFVAVLIAIGGVWAYSGLGRLEDPDFTVKTALVVTSYPGASPTEVEEEVTDQIEQAVQRLPQLKRVRSQSRRGLSVVYVDIKDRYTNGKLPQVWDELRRKITEAQGHLPPGAGPSMVNDDFGDVFGVVFAITGDGYSMAELKTYGDRIKKALLLVPDVAQVSLWGDRTEAVFVEMSRSRMTELGVSPEQIAATLQGQNLVADSGSVSAGSLRIPIDPTGNLRSVEDIGELLIRGGVGGRLLALKDVARIYRGYIDPPRKVMSINGRSAIAIGVSTVPGGNVVRMGDMVKEELKRIEQDLPVGVDIETVTYQSDLVRDAVQGFVVNLVEAVAIVIVLLVVFMGTVSGLLMGAILLLTIAATFVAMRIIGIELHSVSLGALIISLGMLVDNAIVVTEGILVGISAGKDGKATASRIVEETKWPLLGATVVAILAFAAIGLSQDVTGEFCRSLFQVVAVSLLISWILAITVTPLLAVMFLKPDGNGGEKGGSFYSLYSGFLIKCVDRRKLTLGSMVLLLALALWGFRFVGQSFFPDTVRDQFMIQYWLPEGTDVDRTAQDLKEISEHLLKEETSVASVAAFAGEGPLRFYLAFEPELPNSSYGFLLVTVKDYDAIGGIMARQSLWTAERFPDSEARFERFKKGPGVGAKVKLRITGDDPSVLRKLSRQVRAIMAQDPAGIDIRDDWRQKVKVLVPEVNEARARRSGLTRAEIAGALKGNFDGRPVGVYREGDNLLPIMVRAPEAERQDLDSVEDVQIWSRGLRRFVPAGQVFSGLRLQWEDPIIWRRNRSRVITPQCDPLTGTAEELRRRILPLVDSLEVPHGYELVWGGEFEDSKTSQDALLKPFLLSFVLMIVVVMGLFNGFRQPAVVFLCLPLAAIGVTLGLLVTGQSFGFMALLGYLSLAGMLIKNAIVLLDQIELELAQGKARFSAVMEASTGRIRPVMMAAMTTVLGMAPLALDDFFAAMAVTIMFGLTFATVLTLIVVPVLYCALYGISSDEVSHGS</sequence>
<feature type="transmembrane region" description="Helical" evidence="1">
    <location>
        <begin position="976"/>
        <end position="1003"/>
    </location>
</feature>
<feature type="transmembrane region" description="Helical" evidence="1">
    <location>
        <begin position="905"/>
        <end position="929"/>
    </location>
</feature>
<feature type="transmembrane region" description="Helical" evidence="1">
    <location>
        <begin position="853"/>
        <end position="872"/>
    </location>
</feature>
<reference evidence="3" key="1">
    <citation type="submission" date="2017-04" db="EMBL/GenBank/DDBJ databases">
        <authorList>
            <person name="Varghese N."/>
            <person name="Submissions S."/>
        </authorList>
    </citation>
    <scope>NUCLEOTIDE SEQUENCE [LARGE SCALE GENOMIC DNA]</scope>
    <source>
        <strain evidence="3">USBA 82</strain>
    </source>
</reference>
<evidence type="ECO:0000256" key="1">
    <source>
        <dbReference type="SAM" id="Phobius"/>
    </source>
</evidence>
<dbReference type="Gene3D" id="1.20.1640.10">
    <property type="entry name" value="Multidrug efflux transporter AcrB transmembrane domain"/>
    <property type="match status" value="2"/>
</dbReference>
<dbReference type="InterPro" id="IPR001036">
    <property type="entry name" value="Acrflvin-R"/>
</dbReference>
<dbReference type="PRINTS" id="PR00702">
    <property type="entry name" value="ACRIFLAVINRP"/>
</dbReference>
<dbReference type="PANTHER" id="PTHR32063:SF18">
    <property type="entry name" value="CATION EFFLUX SYSTEM PROTEIN"/>
    <property type="match status" value="1"/>
</dbReference>
<keyword evidence="1" id="KW-1133">Transmembrane helix</keyword>
<dbReference type="GO" id="GO:0005886">
    <property type="term" value="C:plasma membrane"/>
    <property type="evidence" value="ECO:0007669"/>
    <property type="project" value="TreeGrafter"/>
</dbReference>
<keyword evidence="3" id="KW-1185">Reference proteome</keyword>
<proteinExistence type="predicted"/>
<feature type="transmembrane region" description="Helical" evidence="1">
    <location>
        <begin position="388"/>
        <end position="413"/>
    </location>
</feature>
<name>A0A1X7K6T7_9BACT</name>
<feature type="transmembrane region" description="Helical" evidence="1">
    <location>
        <begin position="879"/>
        <end position="899"/>
    </location>
</feature>
<dbReference type="Proteomes" id="UP000193355">
    <property type="component" value="Unassembled WGS sequence"/>
</dbReference>
<keyword evidence="1" id="KW-0812">Transmembrane</keyword>
<dbReference type="RefSeq" id="WP_085544962.1">
    <property type="nucleotide sequence ID" value="NZ_FXBB01000022.1"/>
</dbReference>
<dbReference type="Gene3D" id="3.30.70.1440">
    <property type="entry name" value="Multidrug efflux transporter AcrB pore domain"/>
    <property type="match status" value="1"/>
</dbReference>
<dbReference type="Gene3D" id="3.30.70.1430">
    <property type="entry name" value="Multidrug efflux transporter AcrB pore domain"/>
    <property type="match status" value="2"/>
</dbReference>
<feature type="transmembrane region" description="Helical" evidence="1">
    <location>
        <begin position="950"/>
        <end position="970"/>
    </location>
</feature>
<dbReference type="OrthoDB" id="9757876at2"/>